<protein>
    <submittedName>
        <fullName evidence="1">Uncharacterized protein</fullName>
    </submittedName>
</protein>
<sequence>MTESELFESFRAGLYDPLRLTRDAVDEIPNVGAVHLLTGNLRRAAEDLLITRLAVNDGRAASALARLCVTRAIPALRDRIGPDTPHIMRVFAARALHELGDESGREVGPALLGDLGVSEIDRSRAAALMREFPDADREALLVAAEHDPSRLVRSSATDALYANTGLTEPNQERTGETLSSIASRLVSHLTALRGPAANELREILAALDRGASPADLGLLWEPEPDGPLRTFTDAVTSDLYHGQRPDPNGPEYPVEIVAGLTERERRVAEDVLLIYLAHDPRAARAVARLGLAAAVPALRELATWPDLELSTAARAALRTMGVPEHIDRAGP</sequence>
<proteinExistence type="predicted"/>
<gene>
    <name evidence="1" type="ORF">BU204_21895</name>
</gene>
<dbReference type="STRING" id="1912961.BU204_21895"/>
<evidence type="ECO:0000313" key="2">
    <source>
        <dbReference type="Proteomes" id="UP000185596"/>
    </source>
</evidence>
<comment type="caution">
    <text evidence="1">The sequence shown here is derived from an EMBL/GenBank/DDBJ whole genome shotgun (WGS) entry which is preliminary data.</text>
</comment>
<dbReference type="OrthoDB" id="9887455at2"/>
<keyword evidence="2" id="KW-1185">Reference proteome</keyword>
<dbReference type="AlphaFoldDB" id="A0A1Q8CM40"/>
<dbReference type="EMBL" id="MSIE01000041">
    <property type="protein sequence ID" value="OLF15420.1"/>
    <property type="molecule type" value="Genomic_DNA"/>
</dbReference>
<name>A0A1Q8CM40_9PSEU</name>
<organism evidence="1 2">
    <name type="scientific">Actinophytocola xanthii</name>
    <dbReference type="NCBI Taxonomy" id="1912961"/>
    <lineage>
        <taxon>Bacteria</taxon>
        <taxon>Bacillati</taxon>
        <taxon>Actinomycetota</taxon>
        <taxon>Actinomycetes</taxon>
        <taxon>Pseudonocardiales</taxon>
        <taxon>Pseudonocardiaceae</taxon>
    </lineage>
</organism>
<reference evidence="1 2" key="1">
    <citation type="submission" date="2016-12" db="EMBL/GenBank/DDBJ databases">
        <title>The draft genome sequence of Actinophytocola sp. 11-183.</title>
        <authorList>
            <person name="Wang W."/>
            <person name="Yuan L."/>
        </authorList>
    </citation>
    <scope>NUCLEOTIDE SEQUENCE [LARGE SCALE GENOMIC DNA]</scope>
    <source>
        <strain evidence="1 2">11-183</strain>
    </source>
</reference>
<evidence type="ECO:0000313" key="1">
    <source>
        <dbReference type="EMBL" id="OLF15420.1"/>
    </source>
</evidence>
<dbReference type="Gene3D" id="1.25.10.10">
    <property type="entry name" value="Leucine-rich Repeat Variant"/>
    <property type="match status" value="1"/>
</dbReference>
<dbReference type="RefSeq" id="WP_075127600.1">
    <property type="nucleotide sequence ID" value="NZ_MSIE01000041.1"/>
</dbReference>
<dbReference type="Proteomes" id="UP000185596">
    <property type="component" value="Unassembled WGS sequence"/>
</dbReference>
<dbReference type="InterPro" id="IPR011989">
    <property type="entry name" value="ARM-like"/>
</dbReference>
<accession>A0A1Q8CM40</accession>